<dbReference type="InterPro" id="IPR001633">
    <property type="entry name" value="EAL_dom"/>
</dbReference>
<protein>
    <submittedName>
        <fullName evidence="2">EAL domain-containing protein</fullName>
    </submittedName>
</protein>
<accession>A0ABT5FHT4</accession>
<dbReference type="CDD" id="cd01948">
    <property type="entry name" value="EAL"/>
    <property type="match status" value="1"/>
</dbReference>
<gene>
    <name evidence="2" type="ORF">PN838_20975</name>
</gene>
<dbReference type="PROSITE" id="PS50883">
    <property type="entry name" value="EAL"/>
    <property type="match status" value="1"/>
</dbReference>
<dbReference type="SUPFAM" id="SSF141868">
    <property type="entry name" value="EAL domain-like"/>
    <property type="match status" value="1"/>
</dbReference>
<dbReference type="RefSeq" id="WP_272181860.1">
    <property type="nucleotide sequence ID" value="NZ_JAQOMS010000002.1"/>
</dbReference>
<dbReference type="InterPro" id="IPR035919">
    <property type="entry name" value="EAL_sf"/>
</dbReference>
<proteinExistence type="predicted"/>
<name>A0ABT5FHT4_9GAMM</name>
<organism evidence="2 3">
    <name type="scientific">Psychrosphaera algicola</name>
    <dbReference type="NCBI Taxonomy" id="3023714"/>
    <lineage>
        <taxon>Bacteria</taxon>
        <taxon>Pseudomonadati</taxon>
        <taxon>Pseudomonadota</taxon>
        <taxon>Gammaproteobacteria</taxon>
        <taxon>Alteromonadales</taxon>
        <taxon>Pseudoalteromonadaceae</taxon>
        <taxon>Psychrosphaera</taxon>
    </lineage>
</organism>
<evidence type="ECO:0000259" key="1">
    <source>
        <dbReference type="PROSITE" id="PS50883"/>
    </source>
</evidence>
<dbReference type="PANTHER" id="PTHR33121">
    <property type="entry name" value="CYCLIC DI-GMP PHOSPHODIESTERASE PDEF"/>
    <property type="match status" value="1"/>
</dbReference>
<dbReference type="EMBL" id="JAQOMS010000002">
    <property type="protein sequence ID" value="MDC2890759.1"/>
    <property type="molecule type" value="Genomic_DNA"/>
</dbReference>
<dbReference type="Pfam" id="PF00563">
    <property type="entry name" value="EAL"/>
    <property type="match status" value="1"/>
</dbReference>
<keyword evidence="3" id="KW-1185">Reference proteome</keyword>
<dbReference type="Gene3D" id="3.20.20.450">
    <property type="entry name" value="EAL domain"/>
    <property type="match status" value="1"/>
</dbReference>
<evidence type="ECO:0000313" key="3">
    <source>
        <dbReference type="Proteomes" id="UP001528411"/>
    </source>
</evidence>
<sequence length="132" mass="14895">MCVYSHDIKLKLKERAKLESDLAKALDEGEIDIFYQPQVDASTSKIVGAEALARWHHPELGMISPDVFIPIAESTGLIIDIGNWILCKACKRAKKSKITAIQHLELQSTCLPFSLLIHALLKKLRPHFHLRD</sequence>
<evidence type="ECO:0000313" key="2">
    <source>
        <dbReference type="EMBL" id="MDC2890759.1"/>
    </source>
</evidence>
<reference evidence="2 3" key="1">
    <citation type="submission" date="2023-01" db="EMBL/GenBank/DDBJ databases">
        <title>Psychrosphaera sp. nov., isolated from marine algae.</title>
        <authorList>
            <person name="Bayburt H."/>
            <person name="Choi B.J."/>
            <person name="Kim J.M."/>
            <person name="Choi D.G."/>
            <person name="Jeon C.O."/>
        </authorList>
    </citation>
    <scope>NUCLEOTIDE SEQUENCE [LARGE SCALE GENOMIC DNA]</scope>
    <source>
        <strain evidence="2 3">G1-22</strain>
    </source>
</reference>
<dbReference type="Proteomes" id="UP001528411">
    <property type="component" value="Unassembled WGS sequence"/>
</dbReference>
<dbReference type="PANTHER" id="PTHR33121:SF70">
    <property type="entry name" value="SIGNALING PROTEIN YKOW"/>
    <property type="match status" value="1"/>
</dbReference>
<dbReference type="SMART" id="SM00052">
    <property type="entry name" value="EAL"/>
    <property type="match status" value="1"/>
</dbReference>
<dbReference type="InterPro" id="IPR050706">
    <property type="entry name" value="Cyclic-di-GMP_PDE-like"/>
</dbReference>
<comment type="caution">
    <text evidence="2">The sequence shown here is derived from an EMBL/GenBank/DDBJ whole genome shotgun (WGS) entry which is preliminary data.</text>
</comment>
<feature type="domain" description="EAL" evidence="1">
    <location>
        <begin position="15"/>
        <end position="132"/>
    </location>
</feature>